<dbReference type="AlphaFoldDB" id="A0AAP2G931"/>
<dbReference type="GO" id="GO:0016616">
    <property type="term" value="F:oxidoreductase activity, acting on the CH-OH group of donors, NAD or NADP as acceptor"/>
    <property type="evidence" value="ECO:0007669"/>
    <property type="project" value="UniProtKB-ARBA"/>
</dbReference>
<evidence type="ECO:0000256" key="2">
    <source>
        <dbReference type="ARBA" id="ARBA00023027"/>
    </source>
</evidence>
<protein>
    <submittedName>
        <fullName evidence="4">Glyoxylate/hydroxypyruvate reductase A</fullName>
    </submittedName>
</protein>
<sequence length="309" mass="33230">MIRVLFAAAEKRWAEYEAPLRHALDNTGLDYELGLDFAPETVDYIVFAPNGPIEDFAPYTACKAILGLWAGVEVALRNETLTQPFARMVDDSLTQGMTEWVTGHVLRHHLGMDAHIVNPDHQWVTKAPPLAADRIVTILGIGELGAAAGAALAGLNFNVRGWSRSAKDLPGIACYHGEEGLTEALRGADFCVLLLPQTPATLNVLNAERLALMAKGSFVINPGRGPLIDDAALLAALESGQIAHATLDVFRTEPLPQDDPYWAHPRVTVTPHIASETRAGTASLSIAQNIARHEAGQPLANLVDRSAGY</sequence>
<reference evidence="4 5" key="1">
    <citation type="journal article" date="2021" name="Arch. Microbiol.">
        <title>Harenicola maris gen. nov., sp. nov. isolated from the Sea of Japan shallow sediments.</title>
        <authorList>
            <person name="Romanenko L.A."/>
            <person name="Kurilenko V.V."/>
            <person name="Chernysheva N.Y."/>
            <person name="Tekutyeva L.A."/>
            <person name="Velansky P.V."/>
            <person name="Svetashev V.I."/>
            <person name="Isaeva M.P."/>
        </authorList>
    </citation>
    <scope>NUCLEOTIDE SEQUENCE [LARGE SCALE GENOMIC DNA]</scope>
    <source>
        <strain evidence="4 5">KMM 3653</strain>
    </source>
</reference>
<dbReference type="PROSITE" id="PS00671">
    <property type="entry name" value="D_2_HYDROXYACID_DH_3"/>
    <property type="match status" value="1"/>
</dbReference>
<dbReference type="EMBL" id="JADQAZ010000002">
    <property type="protein sequence ID" value="MBT0958124.1"/>
    <property type="molecule type" value="Genomic_DNA"/>
</dbReference>
<dbReference type="PANTHER" id="PTHR43333:SF1">
    <property type="entry name" value="D-ISOMER SPECIFIC 2-HYDROXYACID DEHYDROGENASE NAD-BINDING DOMAIN-CONTAINING PROTEIN"/>
    <property type="match status" value="1"/>
</dbReference>
<dbReference type="GO" id="GO:0051287">
    <property type="term" value="F:NAD binding"/>
    <property type="evidence" value="ECO:0007669"/>
    <property type="project" value="InterPro"/>
</dbReference>
<evidence type="ECO:0000313" key="4">
    <source>
        <dbReference type="EMBL" id="MBT0958124.1"/>
    </source>
</evidence>
<dbReference type="Pfam" id="PF02826">
    <property type="entry name" value="2-Hacid_dh_C"/>
    <property type="match status" value="1"/>
</dbReference>
<dbReference type="Proteomes" id="UP001315686">
    <property type="component" value="Unassembled WGS sequence"/>
</dbReference>
<proteinExistence type="predicted"/>
<keyword evidence="2" id="KW-0520">NAD</keyword>
<organism evidence="4 5">
    <name type="scientific">Harenicola maris</name>
    <dbReference type="NCBI Taxonomy" id="2841044"/>
    <lineage>
        <taxon>Bacteria</taxon>
        <taxon>Pseudomonadati</taxon>
        <taxon>Pseudomonadota</taxon>
        <taxon>Alphaproteobacteria</taxon>
        <taxon>Rhodobacterales</taxon>
        <taxon>Paracoccaceae</taxon>
        <taxon>Harenicola</taxon>
    </lineage>
</organism>
<feature type="domain" description="D-isomer specific 2-hydroxyacid dehydrogenase NAD-binding" evidence="3">
    <location>
        <begin position="130"/>
        <end position="274"/>
    </location>
</feature>
<dbReference type="RefSeq" id="WP_327794339.1">
    <property type="nucleotide sequence ID" value="NZ_JADQAZ010000002.1"/>
</dbReference>
<comment type="caution">
    <text evidence="4">The sequence shown here is derived from an EMBL/GenBank/DDBJ whole genome shotgun (WGS) entry which is preliminary data.</text>
</comment>
<dbReference type="PANTHER" id="PTHR43333">
    <property type="entry name" value="2-HACID_DH_C DOMAIN-CONTAINING PROTEIN"/>
    <property type="match status" value="1"/>
</dbReference>
<dbReference type="InterPro" id="IPR029753">
    <property type="entry name" value="D-isomer_DH_CS"/>
</dbReference>
<dbReference type="SUPFAM" id="SSF51735">
    <property type="entry name" value="NAD(P)-binding Rossmann-fold domains"/>
    <property type="match status" value="1"/>
</dbReference>
<gene>
    <name evidence="4" type="ORF">IV417_12065</name>
</gene>
<keyword evidence="1" id="KW-0560">Oxidoreductase</keyword>
<accession>A0AAP2G931</accession>
<dbReference type="Gene3D" id="3.40.50.720">
    <property type="entry name" value="NAD(P)-binding Rossmann-like Domain"/>
    <property type="match status" value="2"/>
</dbReference>
<evidence type="ECO:0000313" key="5">
    <source>
        <dbReference type="Proteomes" id="UP001315686"/>
    </source>
</evidence>
<keyword evidence="5" id="KW-1185">Reference proteome</keyword>
<dbReference type="InterPro" id="IPR006140">
    <property type="entry name" value="D-isomer_DH_NAD-bd"/>
</dbReference>
<name>A0AAP2G931_9RHOB</name>
<dbReference type="InterPro" id="IPR036291">
    <property type="entry name" value="NAD(P)-bd_dom_sf"/>
</dbReference>
<evidence type="ECO:0000256" key="1">
    <source>
        <dbReference type="ARBA" id="ARBA00023002"/>
    </source>
</evidence>
<dbReference type="CDD" id="cd12164">
    <property type="entry name" value="GDH_like_2"/>
    <property type="match status" value="1"/>
</dbReference>
<evidence type="ECO:0000259" key="3">
    <source>
        <dbReference type="Pfam" id="PF02826"/>
    </source>
</evidence>